<protein>
    <recommendedName>
        <fullName evidence="1">M23ase beta-sheet core domain-containing protein</fullName>
    </recommendedName>
</protein>
<dbReference type="Gene3D" id="2.70.70.10">
    <property type="entry name" value="Glucose Permease (Domain IIA)"/>
    <property type="match status" value="1"/>
</dbReference>
<comment type="caution">
    <text evidence="2">The sequence shown here is derived from an EMBL/GenBank/DDBJ whole genome shotgun (WGS) entry which is preliminary data.</text>
</comment>
<dbReference type="InterPro" id="IPR016047">
    <property type="entry name" value="M23ase_b-sheet_dom"/>
</dbReference>
<dbReference type="PANTHER" id="PTHR21666:SF270">
    <property type="entry name" value="MUREIN HYDROLASE ACTIVATOR ENVC"/>
    <property type="match status" value="1"/>
</dbReference>
<dbReference type="RefSeq" id="WP_157428062.1">
    <property type="nucleotide sequence ID" value="NZ_BAAANK010000002.1"/>
</dbReference>
<reference evidence="2 3" key="1">
    <citation type="journal article" date="2019" name="Int. J. Syst. Evol. Microbiol.">
        <title>The Global Catalogue of Microorganisms (GCM) 10K type strain sequencing project: providing services to taxonomists for standard genome sequencing and annotation.</title>
        <authorList>
            <consortium name="The Broad Institute Genomics Platform"/>
            <consortium name="The Broad Institute Genome Sequencing Center for Infectious Disease"/>
            <person name="Wu L."/>
            <person name="Ma J."/>
        </authorList>
    </citation>
    <scope>NUCLEOTIDE SEQUENCE [LARGE SCALE GENOMIC DNA]</scope>
    <source>
        <strain evidence="2 3">JCM 14323</strain>
    </source>
</reference>
<name>A0ABN2MI13_9MICO</name>
<sequence>MPTPPLDRRPVLLSYPLRGLFRARNSPARRVPSHGTDLMGTTYAIDLIPVDSRGRSAPWGWRAVGTTERPDAFIGFGATVFAPGAGVVVVAHDGETDHEARRSQLALLRYMAGQAERIRRGPAAIAGNHVVIDLGDDGPFVLIAHLQKGSLGVRVGERVRDGEPIGKCGNSGNSTQPHVHVQVTDSIEWTTARGIPIAFRTSAGTELPAESQLIAVTAEPDSR</sequence>
<dbReference type="InterPro" id="IPR050570">
    <property type="entry name" value="Cell_wall_metabolism_enzyme"/>
</dbReference>
<evidence type="ECO:0000313" key="2">
    <source>
        <dbReference type="EMBL" id="GAA1826768.1"/>
    </source>
</evidence>
<dbReference type="CDD" id="cd12797">
    <property type="entry name" value="M23_peptidase"/>
    <property type="match status" value="1"/>
</dbReference>
<proteinExistence type="predicted"/>
<feature type="domain" description="M23ase beta-sheet core" evidence="1">
    <location>
        <begin position="122"/>
        <end position="184"/>
    </location>
</feature>
<dbReference type="Proteomes" id="UP001501746">
    <property type="component" value="Unassembled WGS sequence"/>
</dbReference>
<keyword evidence="3" id="KW-1185">Reference proteome</keyword>
<dbReference type="SUPFAM" id="SSF51261">
    <property type="entry name" value="Duplicated hybrid motif"/>
    <property type="match status" value="1"/>
</dbReference>
<dbReference type="InterPro" id="IPR011055">
    <property type="entry name" value="Dup_hybrid_motif"/>
</dbReference>
<evidence type="ECO:0000313" key="3">
    <source>
        <dbReference type="Proteomes" id="UP001501746"/>
    </source>
</evidence>
<gene>
    <name evidence="2" type="ORF">GCM10009750_07780</name>
</gene>
<dbReference type="EMBL" id="BAAANK010000002">
    <property type="protein sequence ID" value="GAA1826768.1"/>
    <property type="molecule type" value="Genomic_DNA"/>
</dbReference>
<dbReference type="PANTHER" id="PTHR21666">
    <property type="entry name" value="PEPTIDASE-RELATED"/>
    <property type="match status" value="1"/>
</dbReference>
<accession>A0ABN2MI13</accession>
<evidence type="ECO:0000259" key="1">
    <source>
        <dbReference type="Pfam" id="PF01551"/>
    </source>
</evidence>
<organism evidence="2 3">
    <name type="scientific">Agromyces salentinus</name>
    <dbReference type="NCBI Taxonomy" id="269421"/>
    <lineage>
        <taxon>Bacteria</taxon>
        <taxon>Bacillati</taxon>
        <taxon>Actinomycetota</taxon>
        <taxon>Actinomycetes</taxon>
        <taxon>Micrococcales</taxon>
        <taxon>Microbacteriaceae</taxon>
        <taxon>Agromyces</taxon>
    </lineage>
</organism>
<dbReference type="Pfam" id="PF01551">
    <property type="entry name" value="Peptidase_M23"/>
    <property type="match status" value="1"/>
</dbReference>